<dbReference type="Gene3D" id="2.170.130.10">
    <property type="entry name" value="TonB-dependent receptor, plug domain"/>
    <property type="match status" value="1"/>
</dbReference>
<dbReference type="Gene3D" id="2.40.170.20">
    <property type="entry name" value="TonB-dependent receptor, beta-barrel domain"/>
    <property type="match status" value="1"/>
</dbReference>
<keyword evidence="2" id="KW-0472">Membrane</keyword>
<dbReference type="EMBL" id="CP095053">
    <property type="protein sequence ID" value="UOR03585.1"/>
    <property type="molecule type" value="Genomic_DNA"/>
</dbReference>
<dbReference type="InterPro" id="IPR023996">
    <property type="entry name" value="TonB-dep_OMP_SusC/RagA"/>
</dbReference>
<dbReference type="InterPro" id="IPR037066">
    <property type="entry name" value="Plug_dom_sf"/>
</dbReference>
<dbReference type="Gene3D" id="2.60.40.1120">
    <property type="entry name" value="Carboxypeptidase-like, regulatory domain"/>
    <property type="match status" value="1"/>
</dbReference>
<dbReference type="SUPFAM" id="SSF49464">
    <property type="entry name" value="Carboxypeptidase regulatory domain-like"/>
    <property type="match status" value="1"/>
</dbReference>
<evidence type="ECO:0000259" key="5">
    <source>
        <dbReference type="Pfam" id="PF07715"/>
    </source>
</evidence>
<feature type="domain" description="TonB-dependent receptor plug" evidence="5">
    <location>
        <begin position="148"/>
        <end position="256"/>
    </location>
</feature>
<evidence type="ECO:0000313" key="7">
    <source>
        <dbReference type="Proteomes" id="UP000829925"/>
    </source>
</evidence>
<evidence type="ECO:0000256" key="4">
    <source>
        <dbReference type="SAM" id="MobiDB-lite"/>
    </source>
</evidence>
<organism evidence="6 7">
    <name type="scientific">Hymenobacter aerilatus</name>
    <dbReference type="NCBI Taxonomy" id="2932251"/>
    <lineage>
        <taxon>Bacteria</taxon>
        <taxon>Pseudomonadati</taxon>
        <taxon>Bacteroidota</taxon>
        <taxon>Cytophagia</taxon>
        <taxon>Cytophagales</taxon>
        <taxon>Hymenobacteraceae</taxon>
        <taxon>Hymenobacter</taxon>
    </lineage>
</organism>
<protein>
    <submittedName>
        <fullName evidence="6">SusC/RagA family TonB-linked outer membrane protein</fullName>
    </submittedName>
</protein>
<evidence type="ECO:0000256" key="2">
    <source>
        <dbReference type="ARBA" id="ARBA00023136"/>
    </source>
</evidence>
<dbReference type="InterPro" id="IPR008969">
    <property type="entry name" value="CarboxyPept-like_regulatory"/>
</dbReference>
<dbReference type="KEGG" id="haei:MUN82_11565"/>
<evidence type="ECO:0000256" key="1">
    <source>
        <dbReference type="ARBA" id="ARBA00004442"/>
    </source>
</evidence>
<keyword evidence="3" id="KW-0998">Cell outer membrane</keyword>
<dbReference type="GO" id="GO:0009279">
    <property type="term" value="C:cell outer membrane"/>
    <property type="evidence" value="ECO:0007669"/>
    <property type="project" value="UniProtKB-SubCell"/>
</dbReference>
<proteinExistence type="predicted"/>
<keyword evidence="7" id="KW-1185">Reference proteome</keyword>
<dbReference type="Proteomes" id="UP000829925">
    <property type="component" value="Chromosome"/>
</dbReference>
<gene>
    <name evidence="6" type="ORF">MUN82_11565</name>
</gene>
<feature type="region of interest" description="Disordered" evidence="4">
    <location>
        <begin position="178"/>
        <end position="202"/>
    </location>
</feature>
<sequence length="1081" mass="119717">MTPSLLVPVPSRVRTRPNAAYTLLVGLLLGAGPVCAAGTPSYFPHRANVNAPFFLNITGTVRDAKGEVIPGVSVVLKGTTTGTTTDAQGVFRINLPTGNEVLVFSSIGFKKQEIIVSGRTTLDVKMVEESAALNEVVVVGYGTQSRVSLTGAVATIDMNKIDELPVGDLSTALVGQQPGVGVSGGTGRPGDKGSITVRNPVVKSKDGGTTSPLYVIDNVVRTEEDFNLLDQSEVEAISVLKDAAAAIYGARSNQGVVVVTTRRGQVGAPKFSYSGSVGVSDAVRLPSMMSGLEHATYLNNYNLYRGRPDTDPAYYTPDELEYFATHDTNWLKQAWKPSVVTRNALNVSGGGERATYFASVTYNRQNGNFDNINSDKWTFRASTDVTVARGLKAGLSLSGDLYKQRMYYFKQGQESVENDMRSLLWTPRFSAFYIDGVPAYQAPGFGNTNSIEATHFFEIQNSNNYTSQRNTGLNLTANIDYELPFVKGLKARVLYARILDNNFGKQYGTFYNVTEFAGLGEHRHIPGGNVVQVRSIRNGDIVRVVPSYSDRYQFNGYLNYDQQFGQHRISALAFFEQAETRFEETKNYRTGTVPGGYDNMRFATGEQVTEETNTEVGILSYAGRINYSYADKYFVELAARYDGSTNFAPEYRWGLFPSLSAGWVISEERFFPRTPVVSFLKIRGSVGLLGGDATRAYNWQENYQFQIGKGAVFNGNNDRTLTASPNNAMANRRARWDNNTKYNAGIDARFLNDRLSFTLDGFFDHRYNMLTGITASAPLLIGAPIPSENYSTINGFGYEVSLGWGDNITPDLSYRLNTFFAWSDDKQVKIDVEQGRRNTYRDLTGRSSDPGVEGYKYLGMFRSDDDIERFFASNPQLDRNTYRLFGDVPRPGMLYYEDIRGPKDANGQYTAPDGKITEDDMTYLTHKASNHYSLGVNPSIKFKGFSFQATMGMSFGGMSTVEGSARKVATANSNRPAFWADHWTEDNRDAKYPAPYTSNTYDRTSEFWFRSALTAGMRNATISYTFPTALVNQVKMSSVKVFLVAVNPLNFYNPYDYKVYGGAYDSYPTMRSFSLGLNVGL</sequence>
<evidence type="ECO:0000313" key="6">
    <source>
        <dbReference type="EMBL" id="UOR03585.1"/>
    </source>
</evidence>
<reference evidence="6 7" key="1">
    <citation type="submission" date="2022-04" db="EMBL/GenBank/DDBJ databases">
        <title>Hymenobacter sp. isolated from the air.</title>
        <authorList>
            <person name="Won M."/>
            <person name="Lee C.-M."/>
            <person name="Woen H.-Y."/>
            <person name="Kwon S.-W."/>
        </authorList>
    </citation>
    <scope>NUCLEOTIDE SEQUENCE [LARGE SCALE GENOMIC DNA]</scope>
    <source>
        <strain evidence="7">5413 J-13</strain>
    </source>
</reference>
<dbReference type="SUPFAM" id="SSF56935">
    <property type="entry name" value="Porins"/>
    <property type="match status" value="1"/>
</dbReference>
<dbReference type="RefSeq" id="WP_245090367.1">
    <property type="nucleotide sequence ID" value="NZ_CP095053.1"/>
</dbReference>
<dbReference type="NCBIfam" id="TIGR04056">
    <property type="entry name" value="OMP_RagA_SusC"/>
    <property type="match status" value="1"/>
</dbReference>
<dbReference type="InterPro" id="IPR036942">
    <property type="entry name" value="Beta-barrel_TonB_sf"/>
</dbReference>
<dbReference type="AlphaFoldDB" id="A0A8T9SP56"/>
<dbReference type="Pfam" id="PF13715">
    <property type="entry name" value="CarbopepD_reg_2"/>
    <property type="match status" value="1"/>
</dbReference>
<dbReference type="InterPro" id="IPR012910">
    <property type="entry name" value="Plug_dom"/>
</dbReference>
<name>A0A8T9SP56_9BACT</name>
<comment type="subcellular location">
    <subcellularLocation>
        <location evidence="1">Cell outer membrane</location>
    </subcellularLocation>
</comment>
<accession>A0A8T9SP56</accession>
<dbReference type="Pfam" id="PF07715">
    <property type="entry name" value="Plug"/>
    <property type="match status" value="1"/>
</dbReference>
<evidence type="ECO:0000256" key="3">
    <source>
        <dbReference type="ARBA" id="ARBA00023237"/>
    </source>
</evidence>